<evidence type="ECO:0000313" key="2">
    <source>
        <dbReference type="EMBL" id="QGM49681.1"/>
    </source>
</evidence>
<organism evidence="2">
    <name type="scientific">Helicobacter pylori</name>
    <name type="common">Campylobacter pylori</name>
    <dbReference type="NCBI Taxonomy" id="210"/>
    <lineage>
        <taxon>Bacteria</taxon>
        <taxon>Pseudomonadati</taxon>
        <taxon>Campylobacterota</taxon>
        <taxon>Epsilonproteobacteria</taxon>
        <taxon>Campylobacterales</taxon>
        <taxon>Helicobacteraceae</taxon>
        <taxon>Helicobacter</taxon>
    </lineage>
</organism>
<dbReference type="EMBL" id="MK795212">
    <property type="protein sequence ID" value="QGM49681.1"/>
    <property type="molecule type" value="Genomic_DNA"/>
</dbReference>
<evidence type="ECO:0000256" key="1">
    <source>
        <dbReference type="SAM" id="Phobius"/>
    </source>
</evidence>
<keyword evidence="1" id="KW-0812">Transmembrane</keyword>
<keyword evidence="2" id="KW-0614">Plasmid</keyword>
<gene>
    <name evidence="2" type="primary">mccC</name>
</gene>
<feature type="transmembrane region" description="Helical" evidence="1">
    <location>
        <begin position="90"/>
        <end position="108"/>
    </location>
</feature>
<proteinExistence type="predicted"/>
<sequence>MTITMIFLTGLASALLLSMDILLFVSAYMISVALFTYIDFIVSYQFSLYVSKEKISSLTSLKSSVSRVISVIILGITSLELLIFSPTIVIAVHFIATLILTCVFLYKVKI</sequence>
<dbReference type="AlphaFoldDB" id="A0A649Z3R4"/>
<keyword evidence="1" id="KW-0472">Membrane</keyword>
<accession>A0A649Z3R4</accession>
<name>A0A649Z3R4_HELPX</name>
<reference evidence="2" key="1">
    <citation type="submission" date="2019-04" db="EMBL/GenBank/DDBJ databases">
        <authorList>
            <person name="Belova A.M."/>
            <person name="Babenko V.V."/>
        </authorList>
    </citation>
    <scope>NUCLEOTIDE SEQUENCE</scope>
    <source>
        <strain evidence="2">Even9</strain>
        <plasmid evidence="2">pEv9</plasmid>
    </source>
</reference>
<geneLocation type="plasmid" evidence="2">
    <name>pEv9</name>
</geneLocation>
<feature type="transmembrane region" description="Helical" evidence="1">
    <location>
        <begin position="24"/>
        <end position="44"/>
    </location>
</feature>
<keyword evidence="1" id="KW-1133">Transmembrane helix</keyword>
<protein>
    <submittedName>
        <fullName evidence="2">MccC</fullName>
    </submittedName>
</protein>